<sequence length="453" mass="52886">MDIFNIKTIKLLENKLERYSKITDVENEIKQLQEKFEADCKNQIEKLNIRDKEIQLKKNKLHFREEIFNNNYKQATLKFSKLKKEIDFYQTDLDAISVGIQKPIYKFDTAEQYKEELVKIRNQQKIAIKNNSATNYEIPVLFGKKTATNIEKAKKSAELQAKLMLKAFNEECNTLISKVKWNTIESVKKRIEKAFLTTNKLGKSNHIAIQNSFLHLRIKELNLVGAYQNKKQAEKEKELEVKKQIREENKLLRDIENSKKKIEKQEIVFQKQLEKANKEISTASGKNKKQLTDKIKKITHDLNTVIADKQKAFAMEKNATAGHVYIISNVGSFGKNIYKIGMTRRLEPLEQINELQTDALPFQFDVNAIIFSNNAPELEKKILQELKDKNINPVNFKKNFFKVSIKELEKIIKNNFTEDFTLIKTPKATEYRIAKNILSNKKPIIKDCLLLKK</sequence>
<dbReference type="RefSeq" id="WP_101918007.1">
    <property type="nucleotide sequence ID" value="NZ_JAJGWS010000002.1"/>
</dbReference>
<keyword evidence="1" id="KW-0175">Coiled coil</keyword>
<keyword evidence="4" id="KW-1185">Reference proteome</keyword>
<name>A0A2H1YIQ2_9FLAO</name>
<feature type="coiled-coil region" evidence="1">
    <location>
        <begin position="241"/>
        <end position="279"/>
    </location>
</feature>
<proteinExistence type="predicted"/>
<dbReference type="InterPro" id="IPR018306">
    <property type="entry name" value="Phage_T5_Orf172_DNA-bd"/>
</dbReference>
<dbReference type="SMART" id="SM00974">
    <property type="entry name" value="T5orf172"/>
    <property type="match status" value="1"/>
</dbReference>
<gene>
    <name evidence="3" type="ORF">TNO020_440152</name>
</gene>
<dbReference type="Pfam" id="PF13250">
    <property type="entry name" value="SNIPE"/>
    <property type="match status" value="1"/>
</dbReference>
<dbReference type="AlphaFoldDB" id="A0A2H1YIQ2"/>
<evidence type="ECO:0000313" key="4">
    <source>
        <dbReference type="Proteomes" id="UP000234211"/>
    </source>
</evidence>
<dbReference type="Proteomes" id="UP000234211">
    <property type="component" value="Unassembled WGS sequence"/>
</dbReference>
<feature type="domain" description="Bacteriophage T5 Orf172 DNA-binding" evidence="2">
    <location>
        <begin position="332"/>
        <end position="415"/>
    </location>
</feature>
<reference evidence="4" key="1">
    <citation type="submission" date="2017-11" db="EMBL/GenBank/DDBJ databases">
        <authorList>
            <person name="Duchaud E."/>
        </authorList>
    </citation>
    <scope>NUCLEOTIDE SEQUENCE [LARGE SCALE GENOMIC DNA]</scope>
    <source>
        <strain evidence="4">Tenacibaculum sp. TNO020</strain>
    </source>
</reference>
<dbReference type="OrthoDB" id="9811665at2"/>
<dbReference type="Pfam" id="PF10544">
    <property type="entry name" value="T5orf172"/>
    <property type="match status" value="1"/>
</dbReference>
<feature type="coiled-coil region" evidence="1">
    <location>
        <begin position="72"/>
        <end position="130"/>
    </location>
</feature>
<organism evidence="3 4">
    <name type="scientific">Tenacibaculum piscium</name>
    <dbReference type="NCBI Taxonomy" id="1458515"/>
    <lineage>
        <taxon>Bacteria</taxon>
        <taxon>Pseudomonadati</taxon>
        <taxon>Bacteroidota</taxon>
        <taxon>Flavobacteriia</taxon>
        <taxon>Flavobacteriales</taxon>
        <taxon>Flavobacteriaceae</taxon>
        <taxon>Tenacibaculum</taxon>
    </lineage>
</organism>
<accession>A0A2H1YIQ2</accession>
<protein>
    <recommendedName>
        <fullName evidence="2">Bacteriophage T5 Orf172 DNA-binding domain-containing protein</fullName>
    </recommendedName>
</protein>
<dbReference type="EMBL" id="OENF01000039">
    <property type="protein sequence ID" value="SOS75375.1"/>
    <property type="molecule type" value="Genomic_DNA"/>
</dbReference>
<evidence type="ECO:0000256" key="1">
    <source>
        <dbReference type="SAM" id="Coils"/>
    </source>
</evidence>
<dbReference type="InterPro" id="IPR025280">
    <property type="entry name" value="SNIPE"/>
</dbReference>
<evidence type="ECO:0000259" key="2">
    <source>
        <dbReference type="SMART" id="SM00974"/>
    </source>
</evidence>
<evidence type="ECO:0000313" key="3">
    <source>
        <dbReference type="EMBL" id="SOS75375.1"/>
    </source>
</evidence>